<accession>X1H009</accession>
<reference evidence="1" key="1">
    <citation type="journal article" date="2014" name="Front. Microbiol.">
        <title>High frequency of phylogenetically diverse reductive dehalogenase-homologous genes in deep subseafloor sedimentary metagenomes.</title>
        <authorList>
            <person name="Kawai M."/>
            <person name="Futagami T."/>
            <person name="Toyoda A."/>
            <person name="Takaki Y."/>
            <person name="Nishi S."/>
            <person name="Hori S."/>
            <person name="Arai W."/>
            <person name="Tsubouchi T."/>
            <person name="Morono Y."/>
            <person name="Uchiyama I."/>
            <person name="Ito T."/>
            <person name="Fujiyama A."/>
            <person name="Inagaki F."/>
            <person name="Takami H."/>
        </authorList>
    </citation>
    <scope>NUCLEOTIDE SEQUENCE</scope>
    <source>
        <strain evidence="1">Expedition CK06-06</strain>
    </source>
</reference>
<dbReference type="PANTHER" id="PTHR43330">
    <property type="entry name" value="METHIONINE AMINOPEPTIDASE"/>
    <property type="match status" value="1"/>
</dbReference>
<gene>
    <name evidence="1" type="ORF">S03H2_33758</name>
</gene>
<name>X1H009_9ZZZZ</name>
<sequence length="52" mass="5674">MLALEPMVNIGAYKTRLCNNGWTVVTEDGSRSAHFEHSIAITANGNEILTNL</sequence>
<dbReference type="GO" id="GO:0070006">
    <property type="term" value="F:metalloaminopeptidase activity"/>
    <property type="evidence" value="ECO:0007669"/>
    <property type="project" value="TreeGrafter"/>
</dbReference>
<proteinExistence type="predicted"/>
<dbReference type="InterPro" id="IPR036005">
    <property type="entry name" value="Creatinase/aminopeptidase-like"/>
</dbReference>
<dbReference type="GO" id="GO:0005829">
    <property type="term" value="C:cytosol"/>
    <property type="evidence" value="ECO:0007669"/>
    <property type="project" value="TreeGrafter"/>
</dbReference>
<dbReference type="Gene3D" id="3.90.230.10">
    <property type="entry name" value="Creatinase/methionine aminopeptidase superfamily"/>
    <property type="match status" value="1"/>
</dbReference>
<evidence type="ECO:0000313" key="1">
    <source>
        <dbReference type="EMBL" id="GAH50445.1"/>
    </source>
</evidence>
<evidence type="ECO:0008006" key="2">
    <source>
        <dbReference type="Google" id="ProtNLM"/>
    </source>
</evidence>
<organism evidence="1">
    <name type="scientific">marine sediment metagenome</name>
    <dbReference type="NCBI Taxonomy" id="412755"/>
    <lineage>
        <taxon>unclassified sequences</taxon>
        <taxon>metagenomes</taxon>
        <taxon>ecological metagenomes</taxon>
    </lineage>
</organism>
<dbReference type="EMBL" id="BARU01020567">
    <property type="protein sequence ID" value="GAH50445.1"/>
    <property type="molecule type" value="Genomic_DNA"/>
</dbReference>
<dbReference type="SUPFAM" id="SSF55920">
    <property type="entry name" value="Creatinase/aminopeptidase"/>
    <property type="match status" value="1"/>
</dbReference>
<comment type="caution">
    <text evidence="1">The sequence shown here is derived from an EMBL/GenBank/DDBJ whole genome shotgun (WGS) entry which is preliminary data.</text>
</comment>
<dbReference type="PANTHER" id="PTHR43330:SF27">
    <property type="entry name" value="METHIONINE AMINOPEPTIDASE"/>
    <property type="match status" value="1"/>
</dbReference>
<dbReference type="AlphaFoldDB" id="X1H009"/>
<protein>
    <recommendedName>
        <fullName evidence="2">Peptidase M24 domain-containing protein</fullName>
    </recommendedName>
</protein>